<accession>A0A1G7BM84</accession>
<dbReference type="GO" id="GO:0009003">
    <property type="term" value="F:signal peptidase activity"/>
    <property type="evidence" value="ECO:0007669"/>
    <property type="project" value="UniProtKB-EC"/>
</dbReference>
<comment type="catalytic activity">
    <reaction evidence="1 6">
        <text>Cleavage of hydrophobic, N-terminal signal or leader sequences from secreted and periplasmic proteins.</text>
        <dbReference type="EC" id="3.4.21.89"/>
    </reaction>
</comment>
<dbReference type="InterPro" id="IPR036286">
    <property type="entry name" value="LexA/Signal_pep-like_sf"/>
</dbReference>
<dbReference type="GO" id="GO:0005886">
    <property type="term" value="C:plasma membrane"/>
    <property type="evidence" value="ECO:0007669"/>
    <property type="project" value="UniProtKB-SubCell"/>
</dbReference>
<protein>
    <recommendedName>
        <fullName evidence="4 6">Signal peptidase I</fullName>
        <ecNumber evidence="4 6">3.4.21.89</ecNumber>
    </recommendedName>
</protein>
<feature type="transmembrane region" description="Helical" evidence="6">
    <location>
        <begin position="52"/>
        <end position="74"/>
    </location>
</feature>
<evidence type="ECO:0000256" key="5">
    <source>
        <dbReference type="ARBA" id="ARBA00022801"/>
    </source>
</evidence>
<dbReference type="PANTHER" id="PTHR43390">
    <property type="entry name" value="SIGNAL PEPTIDASE I"/>
    <property type="match status" value="1"/>
</dbReference>
<dbReference type="NCBIfam" id="TIGR02227">
    <property type="entry name" value="sigpep_I_bact"/>
    <property type="match status" value="1"/>
</dbReference>
<evidence type="ECO:0000313" key="8">
    <source>
        <dbReference type="EMBL" id="SDE28218.1"/>
    </source>
</evidence>
<dbReference type="PRINTS" id="PR00727">
    <property type="entry name" value="LEADERPTASE"/>
</dbReference>
<organism evidence="8 9">
    <name type="scientific">Nocardioides lianchengensis</name>
    <dbReference type="NCBI Taxonomy" id="1045774"/>
    <lineage>
        <taxon>Bacteria</taxon>
        <taxon>Bacillati</taxon>
        <taxon>Actinomycetota</taxon>
        <taxon>Actinomycetes</taxon>
        <taxon>Propionibacteriales</taxon>
        <taxon>Nocardioidaceae</taxon>
        <taxon>Nocardioides</taxon>
    </lineage>
</organism>
<evidence type="ECO:0000256" key="3">
    <source>
        <dbReference type="ARBA" id="ARBA00009370"/>
    </source>
</evidence>
<feature type="domain" description="Peptidase S26" evidence="7">
    <location>
        <begin position="49"/>
        <end position="253"/>
    </location>
</feature>
<dbReference type="RefSeq" id="WP_244509559.1">
    <property type="nucleotide sequence ID" value="NZ_FMZM01000018.1"/>
</dbReference>
<comment type="similarity">
    <text evidence="3 6">Belongs to the peptidase S26 family.</text>
</comment>
<gene>
    <name evidence="8" type="ORF">SAMN05421872_11876</name>
</gene>
<keyword evidence="9" id="KW-1185">Reference proteome</keyword>
<dbReference type="EC" id="3.4.21.89" evidence="4 6"/>
<dbReference type="STRING" id="1045774.SAMN05421872_11876"/>
<keyword evidence="6" id="KW-0812">Transmembrane</keyword>
<dbReference type="InterPro" id="IPR019533">
    <property type="entry name" value="Peptidase_S26"/>
</dbReference>
<dbReference type="EMBL" id="FMZM01000018">
    <property type="protein sequence ID" value="SDE28218.1"/>
    <property type="molecule type" value="Genomic_DNA"/>
</dbReference>
<dbReference type="Gene3D" id="2.10.109.10">
    <property type="entry name" value="Umud Fragment, subunit A"/>
    <property type="match status" value="1"/>
</dbReference>
<dbReference type="InterPro" id="IPR000223">
    <property type="entry name" value="Pept_S26A_signal_pept_1"/>
</dbReference>
<reference evidence="8 9" key="1">
    <citation type="submission" date="2016-10" db="EMBL/GenBank/DDBJ databases">
        <authorList>
            <person name="de Groot N.N."/>
        </authorList>
    </citation>
    <scope>NUCLEOTIDE SEQUENCE [LARGE SCALE GENOMIC DNA]</scope>
    <source>
        <strain evidence="8 9">CGMCC 4.6858</strain>
    </source>
</reference>
<evidence type="ECO:0000256" key="1">
    <source>
        <dbReference type="ARBA" id="ARBA00000677"/>
    </source>
</evidence>
<evidence type="ECO:0000256" key="4">
    <source>
        <dbReference type="ARBA" id="ARBA00013208"/>
    </source>
</evidence>
<keyword evidence="6" id="KW-0472">Membrane</keyword>
<evidence type="ECO:0000259" key="7">
    <source>
        <dbReference type="Pfam" id="PF10502"/>
    </source>
</evidence>
<dbReference type="PROSITE" id="PS00761">
    <property type="entry name" value="SPASE_I_3"/>
    <property type="match status" value="1"/>
</dbReference>
<dbReference type="GO" id="GO:0004252">
    <property type="term" value="F:serine-type endopeptidase activity"/>
    <property type="evidence" value="ECO:0007669"/>
    <property type="project" value="InterPro"/>
</dbReference>
<dbReference type="CDD" id="cd06530">
    <property type="entry name" value="S26_SPase_I"/>
    <property type="match status" value="1"/>
</dbReference>
<name>A0A1G7BM84_9ACTN</name>
<comment type="subcellular location">
    <subcellularLocation>
        <location evidence="2">Cell membrane</location>
        <topology evidence="2">Single-pass type II membrane protein</topology>
    </subcellularLocation>
    <subcellularLocation>
        <location evidence="6">Membrane</location>
        <topology evidence="6">Single-pass type II membrane protein</topology>
    </subcellularLocation>
</comment>
<keyword evidence="6" id="KW-1133">Transmembrane helix</keyword>
<dbReference type="InterPro" id="IPR019758">
    <property type="entry name" value="Pept_S26A_signal_pept_1_CS"/>
</dbReference>
<evidence type="ECO:0000256" key="6">
    <source>
        <dbReference type="RuleBase" id="RU362042"/>
    </source>
</evidence>
<dbReference type="AlphaFoldDB" id="A0A1G7BM84"/>
<dbReference type="Pfam" id="PF10502">
    <property type="entry name" value="Peptidase_S26"/>
    <property type="match status" value="1"/>
</dbReference>
<evidence type="ECO:0000313" key="9">
    <source>
        <dbReference type="Proteomes" id="UP000199034"/>
    </source>
</evidence>
<proteinExistence type="inferred from homology"/>
<dbReference type="Proteomes" id="UP000199034">
    <property type="component" value="Unassembled WGS sequence"/>
</dbReference>
<sequence length="271" mass="29001">MSTAPARCRDGLMNGRSSVDVHDDEGATPDPAPAPAAVAEPKRRLSLWQETVVLLGAALVLSFIVKTLFLQAFYIPSGSMEPGLEINDRILVQKVSYWGGGSPERGDIVVFEDPGGWLGPGEDVGPTSPVSKALGKIGLYPTGGHLVKRVIGVAGDVIECCDDQGRLMVNGTPIESDFTLNDMDCDGPMVTDCESDWSTGPVPDGELFVMGDHRDASADSSEHMCRKDETDCVPGNEFVPTDLVVGKVFARVWPAKRFSILHKPDTFADLG</sequence>
<keyword evidence="5 6" id="KW-0378">Hydrolase</keyword>
<dbReference type="PANTHER" id="PTHR43390:SF1">
    <property type="entry name" value="CHLOROPLAST PROCESSING PEPTIDASE"/>
    <property type="match status" value="1"/>
</dbReference>
<dbReference type="GO" id="GO:0006465">
    <property type="term" value="P:signal peptide processing"/>
    <property type="evidence" value="ECO:0007669"/>
    <property type="project" value="InterPro"/>
</dbReference>
<dbReference type="SUPFAM" id="SSF51306">
    <property type="entry name" value="LexA/Signal peptidase"/>
    <property type="match status" value="1"/>
</dbReference>
<evidence type="ECO:0000256" key="2">
    <source>
        <dbReference type="ARBA" id="ARBA00004401"/>
    </source>
</evidence>
<keyword evidence="6" id="KW-0645">Protease</keyword>